<keyword evidence="5" id="KW-0723">Serine/threonine-protein kinase</keyword>
<evidence type="ECO:0000256" key="1">
    <source>
        <dbReference type="ARBA" id="ARBA00022614"/>
    </source>
</evidence>
<comment type="caution">
    <text evidence="5">The sequence shown here is derived from an EMBL/GenBank/DDBJ whole genome shotgun (WGS) entry which is preliminary data.</text>
</comment>
<dbReference type="Pfam" id="PF08263">
    <property type="entry name" value="LRRNT_2"/>
    <property type="match status" value="1"/>
</dbReference>
<dbReference type="AlphaFoldDB" id="A0A396HPZ3"/>
<proteinExistence type="predicted"/>
<organism evidence="5 6">
    <name type="scientific">Medicago truncatula</name>
    <name type="common">Barrel medic</name>
    <name type="synonym">Medicago tribuloides</name>
    <dbReference type="NCBI Taxonomy" id="3880"/>
    <lineage>
        <taxon>Eukaryota</taxon>
        <taxon>Viridiplantae</taxon>
        <taxon>Streptophyta</taxon>
        <taxon>Embryophyta</taxon>
        <taxon>Tracheophyta</taxon>
        <taxon>Spermatophyta</taxon>
        <taxon>Magnoliopsida</taxon>
        <taxon>eudicotyledons</taxon>
        <taxon>Gunneridae</taxon>
        <taxon>Pentapetalae</taxon>
        <taxon>rosids</taxon>
        <taxon>fabids</taxon>
        <taxon>Fabales</taxon>
        <taxon>Fabaceae</taxon>
        <taxon>Papilionoideae</taxon>
        <taxon>50 kb inversion clade</taxon>
        <taxon>NPAAA clade</taxon>
        <taxon>Hologalegina</taxon>
        <taxon>IRL clade</taxon>
        <taxon>Trifolieae</taxon>
        <taxon>Medicago</taxon>
    </lineage>
</organism>
<evidence type="ECO:0000256" key="2">
    <source>
        <dbReference type="ARBA" id="ARBA00022737"/>
    </source>
</evidence>
<keyword evidence="1" id="KW-0433">Leucine-rich repeat</keyword>
<feature type="signal peptide" evidence="3">
    <location>
        <begin position="1"/>
        <end position="19"/>
    </location>
</feature>
<feature type="domain" description="Leucine-rich repeat-containing N-terminal plant-type" evidence="4">
    <location>
        <begin position="29"/>
        <end position="67"/>
    </location>
</feature>
<name>A0A396HPZ3_MEDTR</name>
<evidence type="ECO:0000256" key="3">
    <source>
        <dbReference type="SAM" id="SignalP"/>
    </source>
</evidence>
<sequence length="73" mass="8498">MFPAFSLLLYFLFTFNFNAKSISSTLGNQTDHLSLLKFKESITSDPHRMLDSWNGSIHFCNWHGITCIKELQR</sequence>
<reference evidence="6" key="1">
    <citation type="journal article" date="2018" name="Nat. Plants">
        <title>Whole-genome landscape of Medicago truncatula symbiotic genes.</title>
        <authorList>
            <person name="Pecrix Y."/>
            <person name="Staton S.E."/>
            <person name="Sallet E."/>
            <person name="Lelandais-Briere C."/>
            <person name="Moreau S."/>
            <person name="Carrere S."/>
            <person name="Blein T."/>
            <person name="Jardinaud M.F."/>
            <person name="Latrasse D."/>
            <person name="Zouine M."/>
            <person name="Zahm M."/>
            <person name="Kreplak J."/>
            <person name="Mayjonade B."/>
            <person name="Satge C."/>
            <person name="Perez M."/>
            <person name="Cauet S."/>
            <person name="Marande W."/>
            <person name="Chantry-Darmon C."/>
            <person name="Lopez-Roques C."/>
            <person name="Bouchez O."/>
            <person name="Berard A."/>
            <person name="Debelle F."/>
            <person name="Munos S."/>
            <person name="Bendahmane A."/>
            <person name="Berges H."/>
            <person name="Niebel A."/>
            <person name="Buitink J."/>
            <person name="Frugier F."/>
            <person name="Benhamed M."/>
            <person name="Crespi M."/>
            <person name="Gouzy J."/>
            <person name="Gamas P."/>
        </authorList>
    </citation>
    <scope>NUCLEOTIDE SEQUENCE [LARGE SCALE GENOMIC DNA]</scope>
    <source>
        <strain evidence="6">cv. Jemalong A17</strain>
    </source>
</reference>
<keyword evidence="3" id="KW-0732">Signal</keyword>
<evidence type="ECO:0000313" key="5">
    <source>
        <dbReference type="EMBL" id="RHN54571.1"/>
    </source>
</evidence>
<dbReference type="EC" id="2.7.11.1" evidence="5"/>
<dbReference type="GO" id="GO:0004674">
    <property type="term" value="F:protein serine/threonine kinase activity"/>
    <property type="evidence" value="ECO:0007669"/>
    <property type="project" value="UniProtKB-KW"/>
</dbReference>
<evidence type="ECO:0000259" key="4">
    <source>
        <dbReference type="Pfam" id="PF08263"/>
    </source>
</evidence>
<accession>A0A396HPZ3</accession>
<keyword evidence="5" id="KW-0418">Kinase</keyword>
<feature type="chain" id="PRO_5017418071" evidence="3">
    <location>
        <begin position="20"/>
        <end position="73"/>
    </location>
</feature>
<dbReference type="InterPro" id="IPR032675">
    <property type="entry name" value="LRR_dom_sf"/>
</dbReference>
<evidence type="ECO:0000313" key="6">
    <source>
        <dbReference type="Proteomes" id="UP000265566"/>
    </source>
</evidence>
<protein>
    <submittedName>
        <fullName evidence="5">Putative non-specific serine/threonine protein kinase</fullName>
        <ecNumber evidence="5">2.7.11.1</ecNumber>
    </submittedName>
</protein>
<keyword evidence="5" id="KW-0808">Transferase</keyword>
<dbReference type="Gramene" id="rna29636">
    <property type="protein sequence ID" value="RHN54571.1"/>
    <property type="gene ID" value="gene29636"/>
</dbReference>
<gene>
    <name evidence="5" type="ORF">MtrunA17_Chr5g0408381</name>
</gene>
<dbReference type="InterPro" id="IPR013210">
    <property type="entry name" value="LRR_N_plant-typ"/>
</dbReference>
<dbReference type="EMBL" id="PSQE01000005">
    <property type="protein sequence ID" value="RHN54571.1"/>
    <property type="molecule type" value="Genomic_DNA"/>
</dbReference>
<dbReference type="Gene3D" id="3.80.10.10">
    <property type="entry name" value="Ribonuclease Inhibitor"/>
    <property type="match status" value="1"/>
</dbReference>
<keyword evidence="2" id="KW-0677">Repeat</keyword>
<dbReference type="Proteomes" id="UP000265566">
    <property type="component" value="Chromosome 5"/>
</dbReference>